<dbReference type="AlphaFoldDB" id="A0AAN6XYF7"/>
<evidence type="ECO:0000256" key="1">
    <source>
        <dbReference type="SAM" id="MobiDB-lite"/>
    </source>
</evidence>
<dbReference type="Proteomes" id="UP001301769">
    <property type="component" value="Unassembled WGS sequence"/>
</dbReference>
<sequence>RQHNSHLPFRLGQYHDQYQHPPPPAPRLPSPQPNCHKERSLGHRAEYESVLSTFNTICDQAIYYQPNTALVVSSGSAVAYLCNYERENRCWSSESNEADSLINTACRGGGTGIGWVYIDAYKKAYGRENVGVDIY</sequence>
<reference evidence="2" key="1">
    <citation type="journal article" date="2023" name="Mol. Phylogenet. Evol.">
        <title>Genome-scale phylogeny and comparative genomics of the fungal order Sordariales.</title>
        <authorList>
            <person name="Hensen N."/>
            <person name="Bonometti L."/>
            <person name="Westerberg I."/>
            <person name="Brannstrom I.O."/>
            <person name="Guillou S."/>
            <person name="Cros-Aarteil S."/>
            <person name="Calhoun S."/>
            <person name="Haridas S."/>
            <person name="Kuo A."/>
            <person name="Mondo S."/>
            <person name="Pangilinan J."/>
            <person name="Riley R."/>
            <person name="LaButti K."/>
            <person name="Andreopoulos B."/>
            <person name="Lipzen A."/>
            <person name="Chen C."/>
            <person name="Yan M."/>
            <person name="Daum C."/>
            <person name="Ng V."/>
            <person name="Clum A."/>
            <person name="Steindorff A."/>
            <person name="Ohm R.A."/>
            <person name="Martin F."/>
            <person name="Silar P."/>
            <person name="Natvig D.O."/>
            <person name="Lalanne C."/>
            <person name="Gautier V."/>
            <person name="Ament-Velasquez S.L."/>
            <person name="Kruys A."/>
            <person name="Hutchinson M.I."/>
            <person name="Powell A.J."/>
            <person name="Barry K."/>
            <person name="Miller A.N."/>
            <person name="Grigoriev I.V."/>
            <person name="Debuchy R."/>
            <person name="Gladieux P."/>
            <person name="Hiltunen Thoren M."/>
            <person name="Johannesson H."/>
        </authorList>
    </citation>
    <scope>NUCLEOTIDE SEQUENCE</scope>
    <source>
        <strain evidence="2">PSN293</strain>
    </source>
</reference>
<feature type="compositionally biased region" description="Pro residues" evidence="1">
    <location>
        <begin position="20"/>
        <end position="32"/>
    </location>
</feature>
<evidence type="ECO:0000313" key="2">
    <source>
        <dbReference type="EMBL" id="KAK4208933.1"/>
    </source>
</evidence>
<feature type="region of interest" description="Disordered" evidence="1">
    <location>
        <begin position="14"/>
        <end position="38"/>
    </location>
</feature>
<gene>
    <name evidence="2" type="ORF">QBC37DRAFT_451535</name>
</gene>
<accession>A0AAN6XYF7</accession>
<keyword evidence="3" id="KW-1185">Reference proteome</keyword>
<evidence type="ECO:0000313" key="3">
    <source>
        <dbReference type="Proteomes" id="UP001301769"/>
    </source>
</evidence>
<dbReference type="EMBL" id="MU858222">
    <property type="protein sequence ID" value="KAK4208933.1"/>
    <property type="molecule type" value="Genomic_DNA"/>
</dbReference>
<organism evidence="2 3">
    <name type="scientific">Rhypophila decipiens</name>
    <dbReference type="NCBI Taxonomy" id="261697"/>
    <lineage>
        <taxon>Eukaryota</taxon>
        <taxon>Fungi</taxon>
        <taxon>Dikarya</taxon>
        <taxon>Ascomycota</taxon>
        <taxon>Pezizomycotina</taxon>
        <taxon>Sordariomycetes</taxon>
        <taxon>Sordariomycetidae</taxon>
        <taxon>Sordariales</taxon>
        <taxon>Naviculisporaceae</taxon>
        <taxon>Rhypophila</taxon>
    </lineage>
</organism>
<feature type="non-terminal residue" evidence="2">
    <location>
        <position position="1"/>
    </location>
</feature>
<proteinExistence type="predicted"/>
<name>A0AAN6XYF7_9PEZI</name>
<protein>
    <submittedName>
        <fullName evidence="2">Uncharacterized protein</fullName>
    </submittedName>
</protein>
<comment type="caution">
    <text evidence="2">The sequence shown here is derived from an EMBL/GenBank/DDBJ whole genome shotgun (WGS) entry which is preliminary data.</text>
</comment>
<reference evidence="2" key="2">
    <citation type="submission" date="2023-05" db="EMBL/GenBank/DDBJ databases">
        <authorList>
            <consortium name="Lawrence Berkeley National Laboratory"/>
            <person name="Steindorff A."/>
            <person name="Hensen N."/>
            <person name="Bonometti L."/>
            <person name="Westerberg I."/>
            <person name="Brannstrom I.O."/>
            <person name="Guillou S."/>
            <person name="Cros-Aarteil S."/>
            <person name="Calhoun S."/>
            <person name="Haridas S."/>
            <person name="Kuo A."/>
            <person name="Mondo S."/>
            <person name="Pangilinan J."/>
            <person name="Riley R."/>
            <person name="Labutti K."/>
            <person name="Andreopoulos B."/>
            <person name="Lipzen A."/>
            <person name="Chen C."/>
            <person name="Yanf M."/>
            <person name="Daum C."/>
            <person name="Ng V."/>
            <person name="Clum A."/>
            <person name="Ohm R."/>
            <person name="Martin F."/>
            <person name="Silar P."/>
            <person name="Natvig D."/>
            <person name="Lalanne C."/>
            <person name="Gautier V."/>
            <person name="Ament-Velasquez S.L."/>
            <person name="Kruys A."/>
            <person name="Hutchinson M.I."/>
            <person name="Powell A.J."/>
            <person name="Barry K."/>
            <person name="Miller A.N."/>
            <person name="Grigoriev I.V."/>
            <person name="Debuchy R."/>
            <person name="Gladieux P."/>
            <person name="Thoren M.H."/>
            <person name="Johannesson H."/>
        </authorList>
    </citation>
    <scope>NUCLEOTIDE SEQUENCE</scope>
    <source>
        <strain evidence="2">PSN293</strain>
    </source>
</reference>